<accession>A0ABN9PVJ8</accession>
<evidence type="ECO:0000256" key="1">
    <source>
        <dbReference type="SAM" id="MobiDB-lite"/>
    </source>
</evidence>
<feature type="compositionally biased region" description="Basic residues" evidence="1">
    <location>
        <begin position="62"/>
        <end position="83"/>
    </location>
</feature>
<protein>
    <submittedName>
        <fullName evidence="2">Uncharacterized protein</fullName>
    </submittedName>
</protein>
<gene>
    <name evidence="2" type="ORF">PCOR1329_LOCUS6435</name>
</gene>
<proteinExistence type="predicted"/>
<evidence type="ECO:0000313" key="3">
    <source>
        <dbReference type="Proteomes" id="UP001189429"/>
    </source>
</evidence>
<name>A0ABN9PVJ8_9DINO</name>
<feature type="region of interest" description="Disordered" evidence="1">
    <location>
        <begin position="1"/>
        <end position="95"/>
    </location>
</feature>
<sequence>MFDLEYFQEPLLLPPPRARTCGPAGTDPPPPTTSCASCLRGQGPAAARLHPEHRLAGAGGRAARRARRRGPRQLRRLPRRRRSRDVPPEELRAALEGRGGGWQGLRERRGGLVKPSITFFGEELPRRFFSLRRADLQESASCSS</sequence>
<dbReference type="EMBL" id="CAUYUJ010001725">
    <property type="protein sequence ID" value="CAK0797301.1"/>
    <property type="molecule type" value="Genomic_DNA"/>
</dbReference>
<evidence type="ECO:0000313" key="2">
    <source>
        <dbReference type="EMBL" id="CAK0797301.1"/>
    </source>
</evidence>
<comment type="caution">
    <text evidence="2">The sequence shown here is derived from an EMBL/GenBank/DDBJ whole genome shotgun (WGS) entry which is preliminary data.</text>
</comment>
<feature type="compositionally biased region" description="Basic and acidic residues" evidence="1">
    <location>
        <begin position="84"/>
        <end position="95"/>
    </location>
</feature>
<keyword evidence="3" id="KW-1185">Reference proteome</keyword>
<reference evidence="2" key="1">
    <citation type="submission" date="2023-10" db="EMBL/GenBank/DDBJ databases">
        <authorList>
            <person name="Chen Y."/>
            <person name="Shah S."/>
            <person name="Dougan E. K."/>
            <person name="Thang M."/>
            <person name="Chan C."/>
        </authorList>
    </citation>
    <scope>NUCLEOTIDE SEQUENCE [LARGE SCALE GENOMIC DNA]</scope>
</reference>
<organism evidence="2 3">
    <name type="scientific">Prorocentrum cordatum</name>
    <dbReference type="NCBI Taxonomy" id="2364126"/>
    <lineage>
        <taxon>Eukaryota</taxon>
        <taxon>Sar</taxon>
        <taxon>Alveolata</taxon>
        <taxon>Dinophyceae</taxon>
        <taxon>Prorocentrales</taxon>
        <taxon>Prorocentraceae</taxon>
        <taxon>Prorocentrum</taxon>
    </lineage>
</organism>
<dbReference type="Proteomes" id="UP001189429">
    <property type="component" value="Unassembled WGS sequence"/>
</dbReference>